<evidence type="ECO:0000313" key="3">
    <source>
        <dbReference type="Proteomes" id="UP000030652"/>
    </source>
</evidence>
<comment type="caution">
    <text evidence="2">The sequence shown here is derived from an EMBL/GenBank/DDBJ whole genome shotgun (WGS) entry which is preliminary data.</text>
</comment>
<feature type="transmembrane region" description="Helical" evidence="1">
    <location>
        <begin position="71"/>
        <end position="91"/>
    </location>
</feature>
<sequence>MRSSVITNWEKEYKTIGNLLNSKTSEEILVIAKENRGGAKCYLICLSLFIAFSITSIVFGCIPSNFFPTWLYPSILGVYLVITTILAYMTYYEYCYYSTIENLYDRQLSENDNKK</sequence>
<keyword evidence="1" id="KW-0812">Transmembrane</keyword>
<name>A0A0B0EHU2_9BACT</name>
<evidence type="ECO:0000256" key="1">
    <source>
        <dbReference type="SAM" id="Phobius"/>
    </source>
</evidence>
<keyword evidence="1" id="KW-1133">Transmembrane helix</keyword>
<keyword evidence="1" id="KW-0472">Membrane</keyword>
<protein>
    <submittedName>
        <fullName evidence="2">Uncharacterized protein</fullName>
    </submittedName>
</protein>
<dbReference type="EMBL" id="JRYO01000247">
    <property type="protein sequence ID" value="KHE90678.1"/>
    <property type="molecule type" value="Genomic_DNA"/>
</dbReference>
<dbReference type="AlphaFoldDB" id="A0A0B0EHU2"/>
<gene>
    <name evidence="2" type="ORF">SCABRO_03574</name>
</gene>
<organism evidence="2 3">
    <name type="scientific">Candidatus Scalindua brodae</name>
    <dbReference type="NCBI Taxonomy" id="237368"/>
    <lineage>
        <taxon>Bacteria</taxon>
        <taxon>Pseudomonadati</taxon>
        <taxon>Planctomycetota</taxon>
        <taxon>Candidatus Brocadiia</taxon>
        <taxon>Candidatus Brocadiales</taxon>
        <taxon>Candidatus Scalinduaceae</taxon>
        <taxon>Candidatus Scalindua</taxon>
    </lineage>
</organism>
<accession>A0A0B0EHU2</accession>
<dbReference type="Proteomes" id="UP000030652">
    <property type="component" value="Unassembled WGS sequence"/>
</dbReference>
<evidence type="ECO:0000313" key="2">
    <source>
        <dbReference type="EMBL" id="KHE90678.1"/>
    </source>
</evidence>
<proteinExistence type="predicted"/>
<feature type="transmembrane region" description="Helical" evidence="1">
    <location>
        <begin position="41"/>
        <end position="59"/>
    </location>
</feature>
<reference evidence="2 3" key="1">
    <citation type="submission" date="2014-10" db="EMBL/GenBank/DDBJ databases">
        <title>Draft genome of anammox bacterium scalindua brodae, obtained using differential coverage binning of sequence data from two enrichment reactors.</title>
        <authorList>
            <person name="Speth D.R."/>
            <person name="Russ L."/>
            <person name="Kartal B."/>
            <person name="Op den Camp H.J."/>
            <person name="Dutilh B.E."/>
            <person name="Jetten M.S."/>
        </authorList>
    </citation>
    <scope>NUCLEOTIDE SEQUENCE [LARGE SCALE GENOMIC DNA]</scope>
    <source>
        <strain evidence="2">RU1</strain>
    </source>
</reference>